<organism evidence="1 2">
    <name type="scientific">Ziziphus jujuba var. spinosa</name>
    <dbReference type="NCBI Taxonomy" id="714518"/>
    <lineage>
        <taxon>Eukaryota</taxon>
        <taxon>Viridiplantae</taxon>
        <taxon>Streptophyta</taxon>
        <taxon>Embryophyta</taxon>
        <taxon>Tracheophyta</taxon>
        <taxon>Spermatophyta</taxon>
        <taxon>Magnoliopsida</taxon>
        <taxon>eudicotyledons</taxon>
        <taxon>Gunneridae</taxon>
        <taxon>Pentapetalae</taxon>
        <taxon>rosids</taxon>
        <taxon>fabids</taxon>
        <taxon>Rosales</taxon>
        <taxon>Rhamnaceae</taxon>
        <taxon>Paliureae</taxon>
        <taxon>Ziziphus</taxon>
    </lineage>
</organism>
<name>A0A978VPA8_ZIZJJ</name>
<gene>
    <name evidence="1" type="ORF">FEM48_Zijuj03G0086700</name>
</gene>
<dbReference type="AlphaFoldDB" id="A0A978VPA8"/>
<evidence type="ECO:0000313" key="2">
    <source>
        <dbReference type="Proteomes" id="UP000813462"/>
    </source>
</evidence>
<reference evidence="1" key="1">
    <citation type="journal article" date="2021" name="Front. Plant Sci.">
        <title>Chromosome-Scale Genome Assembly for Chinese Sour Jujube and Insights Into Its Genome Evolution and Domestication Signature.</title>
        <authorList>
            <person name="Shen L.-Y."/>
            <person name="Luo H."/>
            <person name="Wang X.-L."/>
            <person name="Wang X.-M."/>
            <person name="Qiu X.-J."/>
            <person name="Liu H."/>
            <person name="Zhou S.-S."/>
            <person name="Jia K.-H."/>
            <person name="Nie S."/>
            <person name="Bao Y.-T."/>
            <person name="Zhang R.-G."/>
            <person name="Yun Q.-Z."/>
            <person name="Chai Y.-H."/>
            <person name="Lu J.-Y."/>
            <person name="Li Y."/>
            <person name="Zhao S.-W."/>
            <person name="Mao J.-F."/>
            <person name="Jia S.-G."/>
            <person name="Mao Y.-M."/>
        </authorList>
    </citation>
    <scope>NUCLEOTIDE SEQUENCE</scope>
    <source>
        <strain evidence="1">AT0</strain>
        <tissue evidence="1">Leaf</tissue>
    </source>
</reference>
<evidence type="ECO:0000313" key="1">
    <source>
        <dbReference type="EMBL" id="KAH7537383.1"/>
    </source>
</evidence>
<protein>
    <submittedName>
        <fullName evidence="1">Uncharacterized protein</fullName>
    </submittedName>
</protein>
<dbReference type="PANTHER" id="PTHR34130">
    <property type="entry name" value="OS08G0243800 PROTEIN"/>
    <property type="match status" value="1"/>
</dbReference>
<dbReference type="Proteomes" id="UP000813462">
    <property type="component" value="Unassembled WGS sequence"/>
</dbReference>
<comment type="caution">
    <text evidence="1">The sequence shown here is derived from an EMBL/GenBank/DDBJ whole genome shotgun (WGS) entry which is preliminary data.</text>
</comment>
<dbReference type="EMBL" id="JAEACU010000003">
    <property type="protein sequence ID" value="KAH7537383.1"/>
    <property type="molecule type" value="Genomic_DNA"/>
</dbReference>
<accession>A0A978VPA8</accession>
<sequence length="236" mass="26488">MEYYYSTNHLHETPQKEDYIEEAEEEDALSLCDFTFQDEPISSLPQPNLPTSFPSDSDDFEFSIGTEIKSERLPPLENGIVFCGKSIPHGKPVVNLNLNIPTTTSTQKPFIEDPFCLRSESFNLLRGSTSHFANRSKSVRLPENGNCRYQSSSSRKHKVLIGLVKFPTRMELSDIRKRQDRIAPVPMFHVADGSQPVVAGGGSGGRGHWSLLRRLRFRSHIVGSLARASFGCMSRV</sequence>
<proteinExistence type="predicted"/>
<dbReference type="PANTHER" id="PTHR34130:SF8">
    <property type="entry name" value="TRANSMEMBRANE PROTEIN"/>
    <property type="match status" value="1"/>
</dbReference>